<dbReference type="InterPro" id="IPR036890">
    <property type="entry name" value="HATPase_C_sf"/>
</dbReference>
<evidence type="ECO:0000313" key="4">
    <source>
        <dbReference type="EMBL" id="RAY13361.1"/>
    </source>
</evidence>
<dbReference type="AlphaFoldDB" id="A0A365H2N8"/>
<gene>
    <name evidence="4" type="ORF">DPM19_20015</name>
</gene>
<dbReference type="SUPFAM" id="SSF55874">
    <property type="entry name" value="ATPase domain of HSP90 chaperone/DNA topoisomerase II/histidine kinase"/>
    <property type="match status" value="1"/>
</dbReference>
<organism evidence="4 5">
    <name type="scientific">Actinomadura craniellae</name>
    <dbReference type="NCBI Taxonomy" id="2231787"/>
    <lineage>
        <taxon>Bacteria</taxon>
        <taxon>Bacillati</taxon>
        <taxon>Actinomycetota</taxon>
        <taxon>Actinomycetes</taxon>
        <taxon>Streptosporangiales</taxon>
        <taxon>Thermomonosporaceae</taxon>
        <taxon>Actinomadura</taxon>
    </lineage>
</organism>
<feature type="compositionally biased region" description="Basic residues" evidence="2">
    <location>
        <begin position="19"/>
        <end position="38"/>
    </location>
</feature>
<feature type="region of interest" description="Disordered" evidence="2">
    <location>
        <begin position="1"/>
        <end position="71"/>
    </location>
</feature>
<keyword evidence="5" id="KW-1185">Reference proteome</keyword>
<feature type="compositionally biased region" description="Basic and acidic residues" evidence="2">
    <location>
        <begin position="39"/>
        <end position="56"/>
    </location>
</feature>
<dbReference type="EMBL" id="QLYX01000009">
    <property type="protein sequence ID" value="RAY13361.1"/>
    <property type="molecule type" value="Genomic_DNA"/>
</dbReference>
<dbReference type="InterPro" id="IPR003594">
    <property type="entry name" value="HATPase_dom"/>
</dbReference>
<protein>
    <recommendedName>
        <fullName evidence="3">Histidine kinase/HSP90-like ATPase domain-containing protein</fullName>
    </recommendedName>
</protein>
<dbReference type="PANTHER" id="PTHR35526:SF3">
    <property type="entry name" value="ANTI-SIGMA-F FACTOR RSBW"/>
    <property type="match status" value="1"/>
</dbReference>
<dbReference type="PANTHER" id="PTHR35526">
    <property type="entry name" value="ANTI-SIGMA-F FACTOR RSBW-RELATED"/>
    <property type="match status" value="1"/>
</dbReference>
<dbReference type="GO" id="GO:0004674">
    <property type="term" value="F:protein serine/threonine kinase activity"/>
    <property type="evidence" value="ECO:0007669"/>
    <property type="project" value="UniProtKB-KW"/>
</dbReference>
<feature type="domain" description="Histidine kinase/HSP90-like ATPase" evidence="3">
    <location>
        <begin position="76"/>
        <end position="196"/>
    </location>
</feature>
<proteinExistence type="predicted"/>
<sequence>MRRGPGGRGRWALVPVGRRQPHRPHRQPGVRGPGRHRRGPQEDRGGRAVSDRKDRATSLPEGGADPIHLDDDRVHLPARDASVSIARRIVIREVSWAGRADLADRAELIVSELATNSVRETLRETRRADEQGSFSLLVRLLADKAVRIEVGDRAPGEPTPREAAALDEGGRGLLLVAAMSDEYGCARHEGGKITWAVLR</sequence>
<keyword evidence="1" id="KW-0418">Kinase</keyword>
<dbReference type="Proteomes" id="UP000251891">
    <property type="component" value="Unassembled WGS sequence"/>
</dbReference>
<dbReference type="Pfam" id="PF13581">
    <property type="entry name" value="HATPase_c_2"/>
    <property type="match status" value="1"/>
</dbReference>
<keyword evidence="1" id="KW-0808">Transferase</keyword>
<evidence type="ECO:0000259" key="3">
    <source>
        <dbReference type="Pfam" id="PF13581"/>
    </source>
</evidence>
<dbReference type="InterPro" id="IPR050267">
    <property type="entry name" value="Anti-sigma-factor_SerPK"/>
</dbReference>
<dbReference type="Gene3D" id="3.30.565.10">
    <property type="entry name" value="Histidine kinase-like ATPase, C-terminal domain"/>
    <property type="match status" value="1"/>
</dbReference>
<dbReference type="CDD" id="cd16936">
    <property type="entry name" value="HATPase_RsbW-like"/>
    <property type="match status" value="1"/>
</dbReference>
<name>A0A365H2N8_9ACTN</name>
<comment type="caution">
    <text evidence="4">The sequence shown here is derived from an EMBL/GenBank/DDBJ whole genome shotgun (WGS) entry which is preliminary data.</text>
</comment>
<accession>A0A365H2N8</accession>
<evidence type="ECO:0000256" key="2">
    <source>
        <dbReference type="SAM" id="MobiDB-lite"/>
    </source>
</evidence>
<evidence type="ECO:0000313" key="5">
    <source>
        <dbReference type="Proteomes" id="UP000251891"/>
    </source>
</evidence>
<evidence type="ECO:0000256" key="1">
    <source>
        <dbReference type="ARBA" id="ARBA00022527"/>
    </source>
</evidence>
<keyword evidence="1" id="KW-0723">Serine/threonine-protein kinase</keyword>
<reference evidence="4 5" key="1">
    <citation type="submission" date="2018-06" db="EMBL/GenBank/DDBJ databases">
        <title>Actinomadura craniellae sp. nov. isolated from marine sponge Craniella sp.</title>
        <authorList>
            <person name="Li L."/>
            <person name="Xu Q.H."/>
            <person name="Lin H.W."/>
            <person name="Lu Y.H."/>
        </authorList>
    </citation>
    <scope>NUCLEOTIDE SEQUENCE [LARGE SCALE GENOMIC DNA]</scope>
    <source>
        <strain evidence="4 5">LHW63021</strain>
    </source>
</reference>